<proteinExistence type="predicted"/>
<evidence type="ECO:0000256" key="1">
    <source>
        <dbReference type="SAM" id="Phobius"/>
    </source>
</evidence>
<dbReference type="AlphaFoldDB" id="A0A6H5IHZ0"/>
<sequence>MYTVRQQQQQQQTPAREFDDLFHGRVRFNVPINSLDGTYERAQSIGHNRDYAIAIAISRALARMQRFACTRVAALHTRCYYARYTFFRERLRVRGTASTYTTQRARTRYTYYCLYTRYAGYTYPTIRYVYTARAYCSTRYICAYYICIICLCGIISTLTSVAQVTALSSALAARDLSIFLCNSSSLYAAAAHQQSSSVVQVKQDKFAEMFTSNPMPISSRSFVCDSNEICTISCKTNVEKKSQGEKIDSRIHRKVALRVAVRIYTYNIRGTSLNDPSRESRFQQWQTTFQDTKILDPRFARKDHKCVELVAAAAALACRSRTAAAAAAAAAARASAMRISRTCEIDARQGLYANYIILRTTKVTKIFYKIRGDGEFGSSTTYSVYSSMWRDSGAIYAMRSAPALGVEFHRVSHVHYNTQICSQTREYSEFALILIKFFSCKPEDRDDVSASPRARCGQMGTRPCHGSRERESFFTRVRRISCGGALMSMFSFLYSRGGQARLSEAAAAAAADMGFERAAWRHRLEGPQQQQQHDKDSMTTTTLQFSVYTCYMYMMNLYAAADEKRFDGSSSTTCLHDPSTLLYEEDVNTTRGVYVCRGTASLRVQLGARPRRRRLRCISSLGISIKLLAFSHRERAASWAATQPRASA</sequence>
<feature type="transmembrane region" description="Helical" evidence="1">
    <location>
        <begin position="142"/>
        <end position="162"/>
    </location>
</feature>
<reference evidence="2 3" key="1">
    <citation type="submission" date="2020-02" db="EMBL/GenBank/DDBJ databases">
        <authorList>
            <person name="Ferguson B K."/>
        </authorList>
    </citation>
    <scope>NUCLEOTIDE SEQUENCE [LARGE SCALE GENOMIC DNA]</scope>
</reference>
<keyword evidence="1" id="KW-0812">Transmembrane</keyword>
<evidence type="ECO:0000313" key="3">
    <source>
        <dbReference type="Proteomes" id="UP000479190"/>
    </source>
</evidence>
<accession>A0A6H5IHZ0</accession>
<keyword evidence="1" id="KW-1133">Transmembrane helix</keyword>
<gene>
    <name evidence="2" type="ORF">TBRA_LOCUS7207</name>
</gene>
<dbReference type="EMBL" id="CADCXV010000778">
    <property type="protein sequence ID" value="CAB0035309.1"/>
    <property type="molecule type" value="Genomic_DNA"/>
</dbReference>
<keyword evidence="1" id="KW-0472">Membrane</keyword>
<evidence type="ECO:0000313" key="2">
    <source>
        <dbReference type="EMBL" id="CAB0035309.1"/>
    </source>
</evidence>
<dbReference type="Proteomes" id="UP000479190">
    <property type="component" value="Unassembled WGS sequence"/>
</dbReference>
<protein>
    <submittedName>
        <fullName evidence="2">Uncharacterized protein</fullName>
    </submittedName>
</protein>
<organism evidence="2 3">
    <name type="scientific">Trichogramma brassicae</name>
    <dbReference type="NCBI Taxonomy" id="86971"/>
    <lineage>
        <taxon>Eukaryota</taxon>
        <taxon>Metazoa</taxon>
        <taxon>Ecdysozoa</taxon>
        <taxon>Arthropoda</taxon>
        <taxon>Hexapoda</taxon>
        <taxon>Insecta</taxon>
        <taxon>Pterygota</taxon>
        <taxon>Neoptera</taxon>
        <taxon>Endopterygota</taxon>
        <taxon>Hymenoptera</taxon>
        <taxon>Apocrita</taxon>
        <taxon>Proctotrupomorpha</taxon>
        <taxon>Chalcidoidea</taxon>
        <taxon>Trichogrammatidae</taxon>
        <taxon>Trichogramma</taxon>
    </lineage>
</organism>
<name>A0A6H5IHZ0_9HYME</name>
<feature type="non-terminal residue" evidence="2">
    <location>
        <position position="648"/>
    </location>
</feature>
<keyword evidence="3" id="KW-1185">Reference proteome</keyword>